<evidence type="ECO:0000313" key="11">
    <source>
        <dbReference type="Proteomes" id="UP000032611"/>
    </source>
</evidence>
<dbReference type="SUPFAM" id="SSF54534">
    <property type="entry name" value="FKBP-like"/>
    <property type="match status" value="1"/>
</dbReference>
<name>A0A0D5LVR0_MAREN</name>
<dbReference type="HOGENOM" id="CLU_034646_1_3_5"/>
<evidence type="ECO:0000256" key="3">
    <source>
        <dbReference type="ARBA" id="ARBA00013194"/>
    </source>
</evidence>
<dbReference type="InterPro" id="IPR000297">
    <property type="entry name" value="PPIase_PpiC"/>
</dbReference>
<dbReference type="PATRIC" id="fig|1486262.3.peg.2111"/>
<proteinExistence type="inferred from homology"/>
<dbReference type="EMBL" id="CP010803">
    <property type="protein sequence ID" value="AJY48106.1"/>
    <property type="molecule type" value="Genomic_DNA"/>
</dbReference>
<sequence>MLATAVGFAAPAFAQDAATDDPVVATVGGEPIHQSELQQTFDRFKGQFGQMTDEQLRGVALSSLIDMKVVTDAAEKEGIDQTDAFKARMEDLRQQELYNEYLASIIDDQITDDMLKARYDEEVAKAPKQEEVHARHILVKTEDEAKDIIKQLDDGASFEDLAKEHSTGPSGPNGGDLGYFSKGQMVPEFEEAAFALKPGEHTETPVQTQFGFHVIEVEDVREKPPVAFDQVKPQLQQALATEKYNEILSGLRDDDTVVINDEDLKAQYDAVNEQLQQKQ</sequence>
<evidence type="ECO:0000256" key="4">
    <source>
        <dbReference type="ARBA" id="ARBA00018370"/>
    </source>
</evidence>
<evidence type="ECO:0000256" key="1">
    <source>
        <dbReference type="ARBA" id="ARBA00000971"/>
    </source>
</evidence>
<protein>
    <recommendedName>
        <fullName evidence="4">Parvulin-like PPIase</fullName>
        <ecNumber evidence="3">5.2.1.8</ecNumber>
    </recommendedName>
    <alternativeName>
        <fullName evidence="6">Peptidyl-prolyl cis-trans isomerase plp</fullName>
    </alternativeName>
    <alternativeName>
        <fullName evidence="7">Rotamase plp</fullName>
    </alternativeName>
</protein>
<dbReference type="Gene3D" id="3.10.50.40">
    <property type="match status" value="1"/>
</dbReference>
<evidence type="ECO:0000256" key="8">
    <source>
        <dbReference type="PROSITE-ProRule" id="PRU00278"/>
    </source>
</evidence>
<dbReference type="InterPro" id="IPR023058">
    <property type="entry name" value="PPIase_PpiC_CS"/>
</dbReference>
<reference evidence="10 11" key="1">
    <citation type="journal article" date="2015" name="Genome Announc.">
        <title>Complete genome sequence of Martelella endophytica YC6887, which has antifungal activity associated with a halophyte.</title>
        <authorList>
            <person name="Khan A."/>
            <person name="Khan H."/>
            <person name="Chung E.J."/>
            <person name="Hossain M.T."/>
            <person name="Chung Y.R."/>
        </authorList>
    </citation>
    <scope>NUCLEOTIDE SEQUENCE [LARGE SCALE GENOMIC DNA]</scope>
    <source>
        <strain evidence="10">YC6887</strain>
    </source>
</reference>
<dbReference type="PANTHER" id="PTHR47245">
    <property type="entry name" value="PEPTIDYLPROLYL ISOMERASE"/>
    <property type="match status" value="1"/>
</dbReference>
<comment type="similarity">
    <text evidence="2">Belongs to the PpiC/parvulin rotamase family.</text>
</comment>
<evidence type="ECO:0000313" key="10">
    <source>
        <dbReference type="EMBL" id="AJY48106.1"/>
    </source>
</evidence>
<feature type="domain" description="PpiC" evidence="9">
    <location>
        <begin position="129"/>
        <end position="219"/>
    </location>
</feature>
<accession>A0A0D5LVR0</accession>
<keyword evidence="8 10" id="KW-0413">Isomerase</keyword>
<dbReference type="Gene3D" id="1.10.8.1040">
    <property type="match status" value="1"/>
</dbReference>
<dbReference type="InterPro" id="IPR046357">
    <property type="entry name" value="PPIase_dom_sf"/>
</dbReference>
<evidence type="ECO:0000256" key="2">
    <source>
        <dbReference type="ARBA" id="ARBA00007656"/>
    </source>
</evidence>
<evidence type="ECO:0000256" key="5">
    <source>
        <dbReference type="ARBA" id="ARBA00023110"/>
    </source>
</evidence>
<dbReference type="PROSITE" id="PS50198">
    <property type="entry name" value="PPIC_PPIASE_2"/>
    <property type="match status" value="1"/>
</dbReference>
<evidence type="ECO:0000256" key="6">
    <source>
        <dbReference type="ARBA" id="ARBA00030642"/>
    </source>
</evidence>
<dbReference type="AlphaFoldDB" id="A0A0D5LVR0"/>
<dbReference type="PROSITE" id="PS01096">
    <property type="entry name" value="PPIC_PPIASE_1"/>
    <property type="match status" value="1"/>
</dbReference>
<dbReference type="Pfam" id="PF13623">
    <property type="entry name" value="SurA_N_2"/>
    <property type="match status" value="1"/>
</dbReference>
<dbReference type="InterPro" id="IPR050245">
    <property type="entry name" value="PrsA_foldase"/>
</dbReference>
<gene>
    <name evidence="10" type="ORF">TM49_10215</name>
</gene>
<dbReference type="EC" id="5.2.1.8" evidence="3"/>
<evidence type="ECO:0000256" key="7">
    <source>
        <dbReference type="ARBA" id="ARBA00031484"/>
    </source>
</evidence>
<dbReference type="GO" id="GO:0003755">
    <property type="term" value="F:peptidyl-prolyl cis-trans isomerase activity"/>
    <property type="evidence" value="ECO:0007669"/>
    <property type="project" value="UniProtKB-KW"/>
</dbReference>
<organism evidence="10 11">
    <name type="scientific">Martelella endophytica</name>
    <dbReference type="NCBI Taxonomy" id="1486262"/>
    <lineage>
        <taxon>Bacteria</taxon>
        <taxon>Pseudomonadati</taxon>
        <taxon>Pseudomonadota</taxon>
        <taxon>Alphaproteobacteria</taxon>
        <taxon>Hyphomicrobiales</taxon>
        <taxon>Aurantimonadaceae</taxon>
        <taxon>Martelella</taxon>
    </lineage>
</organism>
<evidence type="ECO:0000259" key="9">
    <source>
        <dbReference type="PROSITE" id="PS50198"/>
    </source>
</evidence>
<dbReference type="Proteomes" id="UP000032611">
    <property type="component" value="Chromosome"/>
</dbReference>
<dbReference type="KEGG" id="mey:TM49_10215"/>
<dbReference type="PANTHER" id="PTHR47245:SF2">
    <property type="entry name" value="PEPTIDYL-PROLYL CIS-TRANS ISOMERASE HP_0175-RELATED"/>
    <property type="match status" value="1"/>
</dbReference>
<keyword evidence="5 8" id="KW-0697">Rotamase</keyword>
<keyword evidence="11" id="KW-1185">Reference proteome</keyword>
<comment type="catalytic activity">
    <reaction evidence="1">
        <text>[protein]-peptidylproline (omega=180) = [protein]-peptidylproline (omega=0)</text>
        <dbReference type="Rhea" id="RHEA:16237"/>
        <dbReference type="Rhea" id="RHEA-COMP:10747"/>
        <dbReference type="Rhea" id="RHEA-COMP:10748"/>
        <dbReference type="ChEBI" id="CHEBI:83833"/>
        <dbReference type="ChEBI" id="CHEBI:83834"/>
        <dbReference type="EC" id="5.2.1.8"/>
    </reaction>
</comment>
<dbReference type="Pfam" id="PF13616">
    <property type="entry name" value="Rotamase_3"/>
    <property type="match status" value="1"/>
</dbReference>